<dbReference type="PANTHER" id="PTHR37171:SF1">
    <property type="entry name" value="SERINE_THREONINE-PROTEIN KINASE YRZF-RELATED"/>
    <property type="match status" value="1"/>
</dbReference>
<dbReference type="InParanoid" id="F4P9M4"/>
<evidence type="ECO:0000313" key="3">
    <source>
        <dbReference type="EMBL" id="EGF77942.1"/>
    </source>
</evidence>
<keyword evidence="4" id="KW-1185">Reference proteome</keyword>
<dbReference type="EMBL" id="GL882890">
    <property type="protein sequence ID" value="EGF77942.1"/>
    <property type="molecule type" value="Genomic_DNA"/>
</dbReference>
<protein>
    <recommendedName>
        <fullName evidence="2">Protein kinase domain-containing protein</fullName>
    </recommendedName>
</protein>
<dbReference type="Gene3D" id="1.10.510.10">
    <property type="entry name" value="Transferase(Phosphotransferase) domain 1"/>
    <property type="match status" value="1"/>
</dbReference>
<dbReference type="InterPro" id="IPR011009">
    <property type="entry name" value="Kinase-like_dom_sf"/>
</dbReference>
<evidence type="ECO:0000259" key="2">
    <source>
        <dbReference type="PROSITE" id="PS50011"/>
    </source>
</evidence>
<evidence type="ECO:0000256" key="1">
    <source>
        <dbReference type="SAM" id="MobiDB-lite"/>
    </source>
</evidence>
<reference evidence="3 4" key="1">
    <citation type="submission" date="2009-12" db="EMBL/GenBank/DDBJ databases">
        <title>The draft genome of Batrachochytrium dendrobatidis.</title>
        <authorList>
            <consortium name="US DOE Joint Genome Institute (JGI-PGF)"/>
            <person name="Kuo A."/>
            <person name="Salamov A."/>
            <person name="Schmutz J."/>
            <person name="Lucas S."/>
            <person name="Pitluck S."/>
            <person name="Rosenblum E."/>
            <person name="Stajich J."/>
            <person name="Eisen M."/>
            <person name="Grigoriev I.V."/>
        </authorList>
    </citation>
    <scope>NUCLEOTIDE SEQUENCE [LARGE SCALE GENOMIC DNA]</scope>
    <source>
        <strain evidence="4">JAM81 / FGSC 10211</strain>
    </source>
</reference>
<dbReference type="STRING" id="684364.F4P9M4"/>
<feature type="compositionally biased region" description="Polar residues" evidence="1">
    <location>
        <begin position="1"/>
        <end position="10"/>
    </location>
</feature>
<dbReference type="HOGENOM" id="CLU_1421176_0_0_1"/>
<dbReference type="InterPro" id="IPR008266">
    <property type="entry name" value="Tyr_kinase_AS"/>
</dbReference>
<dbReference type="PANTHER" id="PTHR37171">
    <property type="entry name" value="SERINE/THREONINE-PROTEIN KINASE YRZF-RELATED"/>
    <property type="match status" value="1"/>
</dbReference>
<organism evidence="3 4">
    <name type="scientific">Batrachochytrium dendrobatidis (strain JAM81 / FGSC 10211)</name>
    <name type="common">Frog chytrid fungus</name>
    <dbReference type="NCBI Taxonomy" id="684364"/>
    <lineage>
        <taxon>Eukaryota</taxon>
        <taxon>Fungi</taxon>
        <taxon>Fungi incertae sedis</taxon>
        <taxon>Chytridiomycota</taxon>
        <taxon>Chytridiomycota incertae sedis</taxon>
        <taxon>Chytridiomycetes</taxon>
        <taxon>Rhizophydiales</taxon>
        <taxon>Rhizophydiales incertae sedis</taxon>
        <taxon>Batrachochytrium</taxon>
    </lineage>
</organism>
<dbReference type="GO" id="GO:0004672">
    <property type="term" value="F:protein kinase activity"/>
    <property type="evidence" value="ECO:0007669"/>
    <property type="project" value="InterPro"/>
</dbReference>
<dbReference type="OrthoDB" id="2143368at2759"/>
<dbReference type="Pfam" id="PF00069">
    <property type="entry name" value="Pkinase"/>
    <property type="match status" value="1"/>
</dbReference>
<feature type="compositionally biased region" description="Polar residues" evidence="1">
    <location>
        <begin position="19"/>
        <end position="41"/>
    </location>
</feature>
<sequence length="191" mass="21508">MPVELNASNEMDTDEHNADGQSESGSNYSTAGQGKETNYSLDKSKGTKYNLNLDSLHYGTVVGSGATGQVIRLKDSNIVVKQCDSYNNPEGFKMLKNEISIYEKLSPLNLKYIPRYYGQCEYYGQHFIALDYIPGNHCDWRANSELKKKLNRVIRDLKSVGVVHQDLRPENVLLTHDGDIKLIDFGKAEIK</sequence>
<evidence type="ECO:0000313" key="4">
    <source>
        <dbReference type="Proteomes" id="UP000007241"/>
    </source>
</evidence>
<dbReference type="AlphaFoldDB" id="F4P9M4"/>
<dbReference type="Proteomes" id="UP000007241">
    <property type="component" value="Unassembled WGS sequence"/>
</dbReference>
<name>F4P9M4_BATDJ</name>
<dbReference type="SUPFAM" id="SSF56112">
    <property type="entry name" value="Protein kinase-like (PK-like)"/>
    <property type="match status" value="1"/>
</dbReference>
<dbReference type="PROSITE" id="PS00109">
    <property type="entry name" value="PROTEIN_KINASE_TYR"/>
    <property type="match status" value="1"/>
</dbReference>
<gene>
    <name evidence="3" type="ORF">BATDEDRAFT_91242</name>
</gene>
<dbReference type="GO" id="GO:0005524">
    <property type="term" value="F:ATP binding"/>
    <property type="evidence" value="ECO:0007669"/>
    <property type="project" value="InterPro"/>
</dbReference>
<feature type="domain" description="Protein kinase" evidence="2">
    <location>
        <begin position="56"/>
        <end position="191"/>
    </location>
</feature>
<dbReference type="RefSeq" id="XP_006681519.1">
    <property type="nucleotide sequence ID" value="XM_006681456.1"/>
</dbReference>
<dbReference type="InterPro" id="IPR052396">
    <property type="entry name" value="Meiotic_Drive_Suppr_Kinase"/>
</dbReference>
<feature type="region of interest" description="Disordered" evidence="1">
    <location>
        <begin position="1"/>
        <end position="41"/>
    </location>
</feature>
<proteinExistence type="predicted"/>
<dbReference type="GeneID" id="18244195"/>
<dbReference type="PROSITE" id="PS50011">
    <property type="entry name" value="PROTEIN_KINASE_DOM"/>
    <property type="match status" value="1"/>
</dbReference>
<dbReference type="InterPro" id="IPR000719">
    <property type="entry name" value="Prot_kinase_dom"/>
</dbReference>
<accession>F4P9M4</accession>